<keyword evidence="3" id="KW-1185">Reference proteome</keyword>
<dbReference type="Proteomes" id="UP000246352">
    <property type="component" value="Unassembled WGS sequence"/>
</dbReference>
<proteinExistence type="predicted"/>
<gene>
    <name evidence="2" type="ORF">DFR52_106211</name>
</gene>
<dbReference type="EMBL" id="QGTR01000006">
    <property type="protein sequence ID" value="PWV97687.1"/>
    <property type="molecule type" value="Genomic_DNA"/>
</dbReference>
<organism evidence="2 3">
    <name type="scientific">Hoeflea marina</name>
    <dbReference type="NCBI Taxonomy" id="274592"/>
    <lineage>
        <taxon>Bacteria</taxon>
        <taxon>Pseudomonadati</taxon>
        <taxon>Pseudomonadota</taxon>
        <taxon>Alphaproteobacteria</taxon>
        <taxon>Hyphomicrobiales</taxon>
        <taxon>Rhizobiaceae</taxon>
        <taxon>Hoeflea</taxon>
    </lineage>
</organism>
<comment type="caution">
    <text evidence="2">The sequence shown here is derived from an EMBL/GenBank/DDBJ whole genome shotgun (WGS) entry which is preliminary data.</text>
</comment>
<reference evidence="2 3" key="1">
    <citation type="submission" date="2018-05" db="EMBL/GenBank/DDBJ databases">
        <title>Genomic Encyclopedia of Type Strains, Phase IV (KMG-IV): sequencing the most valuable type-strain genomes for metagenomic binning, comparative biology and taxonomic classification.</title>
        <authorList>
            <person name="Goeker M."/>
        </authorList>
    </citation>
    <scope>NUCLEOTIDE SEQUENCE [LARGE SCALE GENOMIC DNA]</scope>
    <source>
        <strain evidence="2 3">DSM 16791</strain>
    </source>
</reference>
<evidence type="ECO:0000313" key="2">
    <source>
        <dbReference type="EMBL" id="PWV97687.1"/>
    </source>
</evidence>
<accession>A0A317PJB7</accession>
<protein>
    <submittedName>
        <fullName evidence="2">Uncharacterized protein</fullName>
    </submittedName>
</protein>
<feature type="region of interest" description="Disordered" evidence="1">
    <location>
        <begin position="46"/>
        <end position="126"/>
    </location>
</feature>
<evidence type="ECO:0000256" key="1">
    <source>
        <dbReference type="SAM" id="MobiDB-lite"/>
    </source>
</evidence>
<feature type="region of interest" description="Disordered" evidence="1">
    <location>
        <begin position="195"/>
        <end position="222"/>
    </location>
</feature>
<sequence length="222" mass="22899">MRDVGDSLLLAADQATGTVPKVNCPHPSSAYGPSVALRGSLRCAAVASQGEGRGSAPSTPSPRPPSRGPATARPRGEKTPFLRTVRRCLPARRREPLDAGLGAGMTAERAPSGPRIDGCATSTSPQSPTAFRAAYLMQSSPDAGCRGQFTLGSGPGHGHRSKSKLSPPLIRFTGLPSPFEAPCAALRSHLRVREGAVPAPPVTPTGAAHSPNPPARRKLNGK</sequence>
<dbReference type="AlphaFoldDB" id="A0A317PJB7"/>
<feature type="region of interest" description="Disordered" evidence="1">
    <location>
        <begin position="146"/>
        <end position="169"/>
    </location>
</feature>
<evidence type="ECO:0000313" key="3">
    <source>
        <dbReference type="Proteomes" id="UP000246352"/>
    </source>
</evidence>
<name>A0A317PJB7_9HYPH</name>